<dbReference type="InterPro" id="IPR018357">
    <property type="entry name" value="Hexapep_transf_CS"/>
</dbReference>
<evidence type="ECO:0000256" key="3">
    <source>
        <dbReference type="ARBA" id="ARBA00022516"/>
    </source>
</evidence>
<dbReference type="SUPFAM" id="SSF51161">
    <property type="entry name" value="Trimeric LpxA-like enzymes"/>
    <property type="match status" value="1"/>
</dbReference>
<name>A0A1H4MRJ5_9PSED</name>
<feature type="domain" description="Maltose/galactoside acetyltransferase" evidence="11">
    <location>
        <begin position="18"/>
        <end position="72"/>
    </location>
</feature>
<keyword evidence="2" id="KW-0536">Nodulation</keyword>
<evidence type="ECO:0000256" key="8">
    <source>
        <dbReference type="ARBA" id="ARBA00023315"/>
    </source>
</evidence>
<dbReference type="PROSITE" id="PS00101">
    <property type="entry name" value="HEXAPEP_TRANSFERASES"/>
    <property type="match status" value="1"/>
</dbReference>
<evidence type="ECO:0000256" key="7">
    <source>
        <dbReference type="ARBA" id="ARBA00023098"/>
    </source>
</evidence>
<sequence>MDVSQVATNASRKQPSARELMLAGEWFCTPDMELARMRMRAQELQRLYNNCSPLDIKQQQALLARLLKRVGRNSWVEANFHCDYGVHIEIGDEVFINMNCTFVDGNRIVLGDRVYLSPNVQLMTTRHPLQPEARTVLVDGRRKCVQRAAPIVLGNDVWVGAGAVLLGGVEVGDNSVIGAGSVVTRSIPPGVLAAGNPCRIIRSVYE</sequence>
<dbReference type="EMBL" id="FNTJ01000001">
    <property type="protein sequence ID" value="SEB85666.1"/>
    <property type="molecule type" value="Genomic_DNA"/>
</dbReference>
<keyword evidence="7" id="KW-0443">Lipid metabolism</keyword>
<dbReference type="InterPro" id="IPR051159">
    <property type="entry name" value="Hexapeptide_acetyltransf"/>
</dbReference>
<keyword evidence="4" id="KW-0441">Lipid A biosynthesis</keyword>
<evidence type="ECO:0000259" key="11">
    <source>
        <dbReference type="SMART" id="SM01266"/>
    </source>
</evidence>
<dbReference type="Pfam" id="PF00132">
    <property type="entry name" value="Hexapep"/>
    <property type="match status" value="1"/>
</dbReference>
<keyword evidence="8" id="KW-0012">Acyltransferase</keyword>
<dbReference type="FunFam" id="2.160.10.10:FF:000025">
    <property type="entry name" value="Hexapeptide-repeat containing-acetyltransferase"/>
    <property type="match status" value="1"/>
</dbReference>
<gene>
    <name evidence="12" type="ORF">SAMN05216178_2518</name>
</gene>
<comment type="similarity">
    <text evidence="1">Belongs to the transferase hexapeptide repeat family.</text>
</comment>
<dbReference type="Gene3D" id="2.160.10.10">
    <property type="entry name" value="Hexapeptide repeat proteins"/>
    <property type="match status" value="1"/>
</dbReference>
<dbReference type="AlphaFoldDB" id="A0A1H4MRJ5"/>
<evidence type="ECO:0000313" key="13">
    <source>
        <dbReference type="Proteomes" id="UP000198982"/>
    </source>
</evidence>
<comment type="function">
    <text evidence="9">Acetyltransferase implicated in the O-acetylation of Nod factors.</text>
</comment>
<protein>
    <recommendedName>
        <fullName evidence="10">Nodulation protein L</fullName>
    </recommendedName>
</protein>
<dbReference type="InterPro" id="IPR011004">
    <property type="entry name" value="Trimer_LpxA-like_sf"/>
</dbReference>
<dbReference type="GO" id="GO:0009245">
    <property type="term" value="P:lipid A biosynthetic process"/>
    <property type="evidence" value="ECO:0007669"/>
    <property type="project" value="UniProtKB-KW"/>
</dbReference>
<evidence type="ECO:0000256" key="1">
    <source>
        <dbReference type="ARBA" id="ARBA00007274"/>
    </source>
</evidence>
<evidence type="ECO:0000256" key="5">
    <source>
        <dbReference type="ARBA" id="ARBA00022679"/>
    </source>
</evidence>
<dbReference type="SMART" id="SM01266">
    <property type="entry name" value="Mac"/>
    <property type="match status" value="1"/>
</dbReference>
<dbReference type="RefSeq" id="WP_085057499.1">
    <property type="nucleotide sequence ID" value="NZ_JAOXCB010000024.1"/>
</dbReference>
<dbReference type="GO" id="GO:0005829">
    <property type="term" value="C:cytosol"/>
    <property type="evidence" value="ECO:0007669"/>
    <property type="project" value="TreeGrafter"/>
</dbReference>
<accession>A0A1H4MRJ5</accession>
<dbReference type="PANTHER" id="PTHR23416:SF23">
    <property type="entry name" value="ACETYLTRANSFERASE C18B11.09C-RELATED"/>
    <property type="match status" value="1"/>
</dbReference>
<dbReference type="Pfam" id="PF12464">
    <property type="entry name" value="Mac"/>
    <property type="match status" value="1"/>
</dbReference>
<dbReference type="InterPro" id="IPR024688">
    <property type="entry name" value="Mac_dom"/>
</dbReference>
<evidence type="ECO:0000256" key="2">
    <source>
        <dbReference type="ARBA" id="ARBA00022458"/>
    </source>
</evidence>
<dbReference type="PANTHER" id="PTHR23416">
    <property type="entry name" value="SIALIC ACID SYNTHASE-RELATED"/>
    <property type="match status" value="1"/>
</dbReference>
<dbReference type="GO" id="GO:0008374">
    <property type="term" value="F:O-acyltransferase activity"/>
    <property type="evidence" value="ECO:0007669"/>
    <property type="project" value="TreeGrafter"/>
</dbReference>
<keyword evidence="3" id="KW-0444">Lipid biosynthesis</keyword>
<evidence type="ECO:0000256" key="9">
    <source>
        <dbReference type="ARBA" id="ARBA00055587"/>
    </source>
</evidence>
<evidence type="ECO:0000256" key="4">
    <source>
        <dbReference type="ARBA" id="ARBA00022556"/>
    </source>
</evidence>
<dbReference type="GO" id="GO:0016020">
    <property type="term" value="C:membrane"/>
    <property type="evidence" value="ECO:0007669"/>
    <property type="project" value="GOC"/>
</dbReference>
<keyword evidence="6" id="KW-0677">Repeat</keyword>
<keyword evidence="13" id="KW-1185">Reference proteome</keyword>
<evidence type="ECO:0000256" key="10">
    <source>
        <dbReference type="ARBA" id="ARBA00067695"/>
    </source>
</evidence>
<reference evidence="13" key="1">
    <citation type="submission" date="2016-10" db="EMBL/GenBank/DDBJ databases">
        <authorList>
            <person name="Varghese N."/>
            <person name="Submissions S."/>
        </authorList>
    </citation>
    <scope>NUCLEOTIDE SEQUENCE [LARGE SCALE GENOMIC DNA]</scope>
    <source>
        <strain evidence="13">DSM 9751</strain>
    </source>
</reference>
<evidence type="ECO:0000256" key="6">
    <source>
        <dbReference type="ARBA" id="ARBA00022737"/>
    </source>
</evidence>
<organism evidence="12 13">
    <name type="scientific">Pseudomonas saponiphila</name>
    <dbReference type="NCBI Taxonomy" id="556534"/>
    <lineage>
        <taxon>Bacteria</taxon>
        <taxon>Pseudomonadati</taxon>
        <taxon>Pseudomonadota</taxon>
        <taxon>Gammaproteobacteria</taxon>
        <taxon>Pseudomonadales</taxon>
        <taxon>Pseudomonadaceae</taxon>
        <taxon>Pseudomonas</taxon>
    </lineage>
</organism>
<keyword evidence="5 12" id="KW-0808">Transferase</keyword>
<dbReference type="Proteomes" id="UP000198982">
    <property type="component" value="Unassembled WGS sequence"/>
</dbReference>
<proteinExistence type="inferred from homology"/>
<dbReference type="CDD" id="cd03357">
    <property type="entry name" value="LbH_MAT_GAT"/>
    <property type="match status" value="1"/>
</dbReference>
<dbReference type="GO" id="GO:0016407">
    <property type="term" value="F:acetyltransferase activity"/>
    <property type="evidence" value="ECO:0007669"/>
    <property type="project" value="InterPro"/>
</dbReference>
<evidence type="ECO:0000313" key="12">
    <source>
        <dbReference type="EMBL" id="SEB85666.1"/>
    </source>
</evidence>
<dbReference type="InterPro" id="IPR001451">
    <property type="entry name" value="Hexapep"/>
</dbReference>